<dbReference type="SUPFAM" id="SSF49899">
    <property type="entry name" value="Concanavalin A-like lectins/glucanases"/>
    <property type="match status" value="1"/>
</dbReference>
<gene>
    <name evidence="1" type="ORF">LCGC14_1365600</name>
</gene>
<dbReference type="AlphaFoldDB" id="A0A0F9KSV3"/>
<protein>
    <recommendedName>
        <fullName evidence="2">LamG-like jellyroll fold domain-containing protein</fullName>
    </recommendedName>
</protein>
<organism evidence="1">
    <name type="scientific">marine sediment metagenome</name>
    <dbReference type="NCBI Taxonomy" id="412755"/>
    <lineage>
        <taxon>unclassified sequences</taxon>
        <taxon>metagenomes</taxon>
        <taxon>ecological metagenomes</taxon>
    </lineage>
</organism>
<proteinExistence type="predicted"/>
<evidence type="ECO:0000313" key="1">
    <source>
        <dbReference type="EMBL" id="KKM77871.1"/>
    </source>
</evidence>
<comment type="caution">
    <text evidence="1">The sequence shown here is derived from an EMBL/GenBank/DDBJ whole genome shotgun (WGS) entry which is preliminary data.</text>
</comment>
<reference evidence="1" key="1">
    <citation type="journal article" date="2015" name="Nature">
        <title>Complex archaea that bridge the gap between prokaryotes and eukaryotes.</title>
        <authorList>
            <person name="Spang A."/>
            <person name="Saw J.H."/>
            <person name="Jorgensen S.L."/>
            <person name="Zaremba-Niedzwiedzka K."/>
            <person name="Martijn J."/>
            <person name="Lind A.E."/>
            <person name="van Eijk R."/>
            <person name="Schleper C."/>
            <person name="Guy L."/>
            <person name="Ettema T.J."/>
        </authorList>
    </citation>
    <scope>NUCLEOTIDE SEQUENCE</scope>
</reference>
<dbReference type="Gene3D" id="2.60.120.200">
    <property type="match status" value="1"/>
</dbReference>
<sequence length="442" mass="47439">MKKLAILVLTLFMVSGGVLAQENELSGTDAGGALTTGTDNVFIGNYAGQSVTTGGGNTMLGMYAGRNMTTGYGNIILGYIGGDGSWTEFFPEDGSNGMRDSGIIDWVSGDLSWTTWDYDGTDQYWIRIRRTQVALGTIPIEDTFKILASTDFVWDENGDININNLTAAGDVIAGSGGTITANSVEYNDANSYQIASAVFNVDTSISAIYTWLSPSDNGTEQDLSPHNLDATYVNGSDWTATDKITKGLVWALDFDATDDYLAVADASEWSFDGSTDQAFTFGMWIQVVAGADTQAVVNKFVGGGSPDREWSIFLDENEKLTFLVYDEADDKLATNKIDTGLTDDTWYFVVHTYDGTAGGSAMSDANTIWYVDTVAVAESQTNDGSYTNMVAGASGVKIGALDDGALANFFDGDMGMMFFANTELSADAVWQIYLATRGYYGE</sequence>
<accession>A0A0F9KSV3</accession>
<evidence type="ECO:0008006" key="2">
    <source>
        <dbReference type="Google" id="ProtNLM"/>
    </source>
</evidence>
<dbReference type="InterPro" id="IPR013320">
    <property type="entry name" value="ConA-like_dom_sf"/>
</dbReference>
<name>A0A0F9KSV3_9ZZZZ</name>
<dbReference type="EMBL" id="LAZR01008578">
    <property type="protein sequence ID" value="KKM77871.1"/>
    <property type="molecule type" value="Genomic_DNA"/>
</dbReference>